<reference evidence="3" key="1">
    <citation type="submission" date="2021-10" db="EMBL/GenBank/DDBJ databases">
        <authorList>
            <person name="Piombo E."/>
        </authorList>
    </citation>
    <scope>NUCLEOTIDE SEQUENCE</scope>
</reference>
<evidence type="ECO:0000256" key="1">
    <source>
        <dbReference type="SAM" id="MobiDB-lite"/>
    </source>
</evidence>
<dbReference type="InterPro" id="IPR046539">
    <property type="entry name" value="DUF6604"/>
</dbReference>
<dbReference type="Proteomes" id="UP000775872">
    <property type="component" value="Unassembled WGS sequence"/>
</dbReference>
<feature type="compositionally biased region" description="Polar residues" evidence="1">
    <location>
        <begin position="39"/>
        <end position="52"/>
    </location>
</feature>
<evidence type="ECO:0000259" key="2">
    <source>
        <dbReference type="Pfam" id="PF20253"/>
    </source>
</evidence>
<comment type="caution">
    <text evidence="3">The sequence shown here is derived from an EMBL/GenBank/DDBJ whole genome shotgun (WGS) entry which is preliminary data.</text>
</comment>
<keyword evidence="4" id="KW-1185">Reference proteome</keyword>
<name>A0A9N9YZV1_9HYPO</name>
<dbReference type="Pfam" id="PF20253">
    <property type="entry name" value="DUF6604"/>
    <property type="match status" value="1"/>
</dbReference>
<gene>
    <name evidence="3" type="ORF">CSOL1703_00012158</name>
</gene>
<organism evidence="3 4">
    <name type="scientific">Clonostachys solani</name>
    <dbReference type="NCBI Taxonomy" id="160281"/>
    <lineage>
        <taxon>Eukaryota</taxon>
        <taxon>Fungi</taxon>
        <taxon>Dikarya</taxon>
        <taxon>Ascomycota</taxon>
        <taxon>Pezizomycotina</taxon>
        <taxon>Sordariomycetes</taxon>
        <taxon>Hypocreomycetidae</taxon>
        <taxon>Hypocreales</taxon>
        <taxon>Bionectriaceae</taxon>
        <taxon>Clonostachys</taxon>
    </lineage>
</organism>
<feature type="region of interest" description="Disordered" evidence="1">
    <location>
        <begin position="606"/>
        <end position="628"/>
    </location>
</feature>
<feature type="domain" description="DUF6604" evidence="2">
    <location>
        <begin position="11"/>
        <end position="262"/>
    </location>
</feature>
<proteinExistence type="predicted"/>
<dbReference type="OrthoDB" id="4870363at2759"/>
<accession>A0A9N9YZV1</accession>
<sequence length="824" mass="92418">MDNKNIRSIYRQYKNDTDSLASWLASTARHHGYPLDLSPRNQGNTSTPNSTGRLKGKARREARNAAPSAAKYIIPLHDFTQLANFIAKKRPPVVIPSSLVSTIDRLINLRVGFAKLLARHGQAFSSESEARHDYFVNILRGVRTILQPHPSPPGGAFLNRFSVLSVDEPSQGFLERFAKECDHAARPSQQADDPGVFEAGTQASEEELMFLCSSLLRDLNEIRSSIHPMWPQKETTWDPAAFSISTNVAVSLGRGLIDEVEPLLEKAKGGSMFMMETMASVMEKTAKDTAELTPPVATGSLSGAMQEAVQRIRDPYFSSFSNSIRSLKAQHEAMTIRDGFIISPRDADQIDLTRLPSVCSKEDWFDQDALRIEHYFCDMMLVLQTMGGFPVEDELFRAVKRYKNTSKVSMSLVFAFQIFLDISHLTEESFPSRFEQAKTEMENSLCDVEECSLVIKGLVHVSPDECRAALANLDGVRAHVKSFTDDKVFQEKKRISKVTDYDPPESVRHRIFRYSPLLCGLYLFFFRACFSTIALRDDPAPFIACAHIYHALQREQLLNCCWSDMDTAIALLGDNSFWMGGKRPETRFDYWKAILLQSGVSPSWFSKNTRPNTSRPSGSTSNRRPVYSKASTSLDFPMDTIRPYESLRSMTHAMPGAATDREEFVWTPAEVKTLLVGRSGAVRHGWREHRFLESNEDDSPSSRGLLASMLSFKLYNETMDLGFPFLRLHRQSRTLLKALHETFKPISPPGSELLMQKENLPSVIVAIFQLWNRPGPECNEALAKAAEVINKYLSAGEGRACVSASAEAGLPFEVTSAPEEREDA</sequence>
<dbReference type="PANTHER" id="PTHR38795">
    <property type="entry name" value="DUF6604 DOMAIN-CONTAINING PROTEIN"/>
    <property type="match status" value="1"/>
</dbReference>
<dbReference type="PANTHER" id="PTHR38795:SF1">
    <property type="entry name" value="DUF6604 DOMAIN-CONTAINING PROTEIN"/>
    <property type="match status" value="1"/>
</dbReference>
<feature type="region of interest" description="Disordered" evidence="1">
    <location>
        <begin position="34"/>
        <end position="62"/>
    </location>
</feature>
<evidence type="ECO:0000313" key="3">
    <source>
        <dbReference type="EMBL" id="CAH0046424.1"/>
    </source>
</evidence>
<dbReference type="EMBL" id="CABFOC020000014">
    <property type="protein sequence ID" value="CAH0046424.1"/>
    <property type="molecule type" value="Genomic_DNA"/>
</dbReference>
<dbReference type="AlphaFoldDB" id="A0A9N9YZV1"/>
<evidence type="ECO:0000313" key="4">
    <source>
        <dbReference type="Proteomes" id="UP000775872"/>
    </source>
</evidence>
<protein>
    <recommendedName>
        <fullName evidence="2">DUF6604 domain-containing protein</fullName>
    </recommendedName>
</protein>